<keyword evidence="2" id="KW-1185">Reference proteome</keyword>
<evidence type="ECO:0000313" key="2">
    <source>
        <dbReference type="Proteomes" id="UP000250434"/>
    </source>
</evidence>
<reference evidence="1 2" key="1">
    <citation type="submission" date="2016-04" db="EMBL/GenBank/DDBJ databases">
        <title>Complete genome sequence and analysis of deep-sea sediment isolate, Amycolatopsis sp. WP1.</title>
        <authorList>
            <person name="Wang H."/>
            <person name="Chen S."/>
            <person name="Wu Q."/>
        </authorList>
    </citation>
    <scope>NUCLEOTIDE SEQUENCE [LARGE SCALE GENOMIC DNA]</scope>
    <source>
        <strain evidence="1 2">WP1</strain>
    </source>
</reference>
<evidence type="ECO:0000313" key="1">
    <source>
        <dbReference type="EMBL" id="AXB41593.1"/>
    </source>
</evidence>
<dbReference type="KEGG" id="aab:A4R43_02860"/>
<accession>A0A344L0L9</accession>
<protein>
    <submittedName>
        <fullName evidence="1">Uncharacterized protein</fullName>
    </submittedName>
</protein>
<proteinExistence type="predicted"/>
<sequence length="169" mass="18441">MHLTGTRAVDDEHYGELTIRTSDERDVVEVSGVRVPTVVLRRSPGVEPNKFVPIGTRKARHLTMTVNGTGAELRPGPGRLTRRSYRIELTLAGTHYKFTPDINDDMLLTRDGTKIASFTLNDDGEFFVHWDSDGAQPADAAIGYALSAAFGTSTTGIFTVLLHGSENLP</sequence>
<dbReference type="RefSeq" id="WP_113690857.1">
    <property type="nucleotide sequence ID" value="NZ_CP015163.1"/>
</dbReference>
<dbReference type="AlphaFoldDB" id="A0A344L0L9"/>
<dbReference type="EMBL" id="CP015163">
    <property type="protein sequence ID" value="AXB41593.1"/>
    <property type="molecule type" value="Genomic_DNA"/>
</dbReference>
<gene>
    <name evidence="1" type="ORF">A4R43_02860</name>
</gene>
<dbReference type="Proteomes" id="UP000250434">
    <property type="component" value="Chromosome"/>
</dbReference>
<name>A0A344L0L9_9PSEU</name>
<dbReference type="OrthoDB" id="3391948at2"/>
<organism evidence="1 2">
    <name type="scientific">Amycolatopsis albispora</name>
    <dbReference type="NCBI Taxonomy" id="1804986"/>
    <lineage>
        <taxon>Bacteria</taxon>
        <taxon>Bacillati</taxon>
        <taxon>Actinomycetota</taxon>
        <taxon>Actinomycetes</taxon>
        <taxon>Pseudonocardiales</taxon>
        <taxon>Pseudonocardiaceae</taxon>
        <taxon>Amycolatopsis</taxon>
    </lineage>
</organism>